<keyword evidence="3" id="KW-1185">Reference proteome</keyword>
<keyword evidence="1" id="KW-1133">Transmembrane helix</keyword>
<evidence type="ECO:0008006" key="4">
    <source>
        <dbReference type="Google" id="ProtNLM"/>
    </source>
</evidence>
<comment type="caution">
    <text evidence="2">The sequence shown here is derived from an EMBL/GenBank/DDBJ whole genome shotgun (WGS) entry which is preliminary data.</text>
</comment>
<keyword evidence="1" id="KW-0472">Membrane</keyword>
<keyword evidence="1" id="KW-0812">Transmembrane</keyword>
<evidence type="ECO:0000256" key="1">
    <source>
        <dbReference type="SAM" id="Phobius"/>
    </source>
</evidence>
<sequence length="111" mass="12508">MKNLGEASFVLIIQILRDHSQGILRLSQENYISKVLEKFGMKDSKLGDTLIAKGDKFSLKQCPNNDLERNEMQKILYASTMRSLMYAQVCIHFNIAFVVGVLGSIGRQLNA</sequence>
<reference evidence="2" key="1">
    <citation type="submission" date="2018-05" db="EMBL/GenBank/DDBJ databases">
        <title>Draft genome of Mucuna pruriens seed.</title>
        <authorList>
            <person name="Nnadi N.E."/>
            <person name="Vos R."/>
            <person name="Hasami M.H."/>
            <person name="Devisetty U.K."/>
            <person name="Aguiy J.C."/>
        </authorList>
    </citation>
    <scope>NUCLEOTIDE SEQUENCE [LARGE SCALE GENOMIC DNA]</scope>
    <source>
        <strain evidence="2">JCA_2017</strain>
    </source>
</reference>
<name>A0A371GPZ9_MUCPR</name>
<dbReference type="EMBL" id="QJKJ01004819">
    <property type="protein sequence ID" value="RDX92645.1"/>
    <property type="molecule type" value="Genomic_DNA"/>
</dbReference>
<gene>
    <name evidence="2" type="ORF">CR513_25202</name>
</gene>
<dbReference type="Proteomes" id="UP000257109">
    <property type="component" value="Unassembled WGS sequence"/>
</dbReference>
<organism evidence="2 3">
    <name type="scientific">Mucuna pruriens</name>
    <name type="common">Velvet bean</name>
    <name type="synonym">Dolichos pruriens</name>
    <dbReference type="NCBI Taxonomy" id="157652"/>
    <lineage>
        <taxon>Eukaryota</taxon>
        <taxon>Viridiplantae</taxon>
        <taxon>Streptophyta</taxon>
        <taxon>Embryophyta</taxon>
        <taxon>Tracheophyta</taxon>
        <taxon>Spermatophyta</taxon>
        <taxon>Magnoliopsida</taxon>
        <taxon>eudicotyledons</taxon>
        <taxon>Gunneridae</taxon>
        <taxon>Pentapetalae</taxon>
        <taxon>rosids</taxon>
        <taxon>fabids</taxon>
        <taxon>Fabales</taxon>
        <taxon>Fabaceae</taxon>
        <taxon>Papilionoideae</taxon>
        <taxon>50 kb inversion clade</taxon>
        <taxon>NPAAA clade</taxon>
        <taxon>indigoferoid/millettioid clade</taxon>
        <taxon>Phaseoleae</taxon>
        <taxon>Mucuna</taxon>
    </lineage>
</organism>
<evidence type="ECO:0000313" key="2">
    <source>
        <dbReference type="EMBL" id="RDX92645.1"/>
    </source>
</evidence>
<protein>
    <recommendedName>
        <fullName evidence="4">Reverse transcriptase Ty1/copia-type domain-containing protein</fullName>
    </recommendedName>
</protein>
<proteinExistence type="predicted"/>
<dbReference type="AlphaFoldDB" id="A0A371GPZ9"/>
<accession>A0A371GPZ9</accession>
<feature type="transmembrane region" description="Helical" evidence="1">
    <location>
        <begin position="84"/>
        <end position="105"/>
    </location>
</feature>
<feature type="non-terminal residue" evidence="2">
    <location>
        <position position="1"/>
    </location>
</feature>
<dbReference type="OrthoDB" id="1645289at2759"/>
<evidence type="ECO:0000313" key="3">
    <source>
        <dbReference type="Proteomes" id="UP000257109"/>
    </source>
</evidence>